<keyword evidence="2" id="KW-1185">Reference proteome</keyword>
<accession>A0AAW1TMU9</accession>
<evidence type="ECO:0000313" key="2">
    <source>
        <dbReference type="Proteomes" id="UP001431783"/>
    </source>
</evidence>
<proteinExistence type="predicted"/>
<dbReference type="Proteomes" id="UP001431783">
    <property type="component" value="Unassembled WGS sequence"/>
</dbReference>
<reference evidence="1 2" key="1">
    <citation type="submission" date="2023-03" db="EMBL/GenBank/DDBJ databases">
        <title>Genome insight into feeding habits of ladybird beetles.</title>
        <authorList>
            <person name="Li H.-S."/>
            <person name="Huang Y.-H."/>
            <person name="Pang H."/>
        </authorList>
    </citation>
    <scope>NUCLEOTIDE SEQUENCE [LARGE SCALE GENOMIC DNA]</scope>
    <source>
        <strain evidence="1">SYSU_2023b</strain>
        <tissue evidence="1">Whole body</tissue>
    </source>
</reference>
<organism evidence="1 2">
    <name type="scientific">Henosepilachna vigintioctopunctata</name>
    <dbReference type="NCBI Taxonomy" id="420089"/>
    <lineage>
        <taxon>Eukaryota</taxon>
        <taxon>Metazoa</taxon>
        <taxon>Ecdysozoa</taxon>
        <taxon>Arthropoda</taxon>
        <taxon>Hexapoda</taxon>
        <taxon>Insecta</taxon>
        <taxon>Pterygota</taxon>
        <taxon>Neoptera</taxon>
        <taxon>Endopterygota</taxon>
        <taxon>Coleoptera</taxon>
        <taxon>Polyphaga</taxon>
        <taxon>Cucujiformia</taxon>
        <taxon>Coccinelloidea</taxon>
        <taxon>Coccinellidae</taxon>
        <taxon>Epilachninae</taxon>
        <taxon>Epilachnini</taxon>
        <taxon>Henosepilachna</taxon>
    </lineage>
</organism>
<dbReference type="EMBL" id="JARQZJ010000006">
    <property type="protein sequence ID" value="KAK9871583.1"/>
    <property type="molecule type" value="Genomic_DNA"/>
</dbReference>
<sequence>SLDGGIFAWLSSRRGGVKVAASRSLRFPHGRPEQSNCCLPVVLMTLFSLVNAPVVSEACYEYNFYKM</sequence>
<feature type="non-terminal residue" evidence="1">
    <location>
        <position position="1"/>
    </location>
</feature>
<dbReference type="AlphaFoldDB" id="A0AAW1TMU9"/>
<name>A0AAW1TMU9_9CUCU</name>
<evidence type="ECO:0000313" key="1">
    <source>
        <dbReference type="EMBL" id="KAK9871583.1"/>
    </source>
</evidence>
<comment type="caution">
    <text evidence="1">The sequence shown here is derived from an EMBL/GenBank/DDBJ whole genome shotgun (WGS) entry which is preliminary data.</text>
</comment>
<protein>
    <submittedName>
        <fullName evidence="1">Uncharacterized protein</fullName>
    </submittedName>
</protein>
<gene>
    <name evidence="1" type="ORF">WA026_012964</name>
</gene>